<sequence>MLRLRQANLETCYKRYPNLPTLRRLAEFTKHTQVLKMAVDALTDEDEQYDSANDSDFAPDGQPDVLSSADEADEDDDGGKGRKRKQPTKTSAVAESTDDLAHENSGDEAIIAKGKKKLKRAKYADDEGNDGGLIKTRAQRAAEKEERQYMANNDPVTVDVDAIWKQMLSGQSIAPAATEAANEGEAEAVEEGQDAY</sequence>
<proteinExistence type="predicted"/>
<protein>
    <submittedName>
        <fullName evidence="1">Uncharacterized protein</fullName>
    </submittedName>
</protein>
<evidence type="ECO:0000313" key="1">
    <source>
        <dbReference type="EMBL" id="KAJ2971648.1"/>
    </source>
</evidence>
<comment type="caution">
    <text evidence="1">The sequence shown here is derived from an EMBL/GenBank/DDBJ whole genome shotgun (WGS) entry which is preliminary data.</text>
</comment>
<organism evidence="1 2">
    <name type="scientific">Zarea fungicola</name>
    <dbReference type="NCBI Taxonomy" id="93591"/>
    <lineage>
        <taxon>Eukaryota</taxon>
        <taxon>Fungi</taxon>
        <taxon>Dikarya</taxon>
        <taxon>Ascomycota</taxon>
        <taxon>Pezizomycotina</taxon>
        <taxon>Sordariomycetes</taxon>
        <taxon>Hypocreomycetidae</taxon>
        <taxon>Hypocreales</taxon>
        <taxon>Cordycipitaceae</taxon>
        <taxon>Zarea</taxon>
    </lineage>
</organism>
<accession>A0ACC1MYP5</accession>
<evidence type="ECO:0000313" key="2">
    <source>
        <dbReference type="Proteomes" id="UP001143910"/>
    </source>
</evidence>
<gene>
    <name evidence="1" type="ORF">NQ176_g7587</name>
</gene>
<keyword evidence="2" id="KW-1185">Reference proteome</keyword>
<dbReference type="Proteomes" id="UP001143910">
    <property type="component" value="Unassembled WGS sequence"/>
</dbReference>
<reference evidence="1" key="1">
    <citation type="submission" date="2022-08" db="EMBL/GenBank/DDBJ databases">
        <title>Genome Sequence of Lecanicillium fungicola.</title>
        <authorList>
            <person name="Buettner E."/>
        </authorList>
    </citation>
    <scope>NUCLEOTIDE SEQUENCE</scope>
    <source>
        <strain evidence="1">Babe33</strain>
    </source>
</reference>
<dbReference type="EMBL" id="JANJQO010001301">
    <property type="protein sequence ID" value="KAJ2971648.1"/>
    <property type="molecule type" value="Genomic_DNA"/>
</dbReference>
<name>A0ACC1MYP5_9HYPO</name>